<organism evidence="2 3">
    <name type="scientific">Paraburkholderia strydomiana</name>
    <dbReference type="NCBI Taxonomy" id="1245417"/>
    <lineage>
        <taxon>Bacteria</taxon>
        <taxon>Pseudomonadati</taxon>
        <taxon>Pseudomonadota</taxon>
        <taxon>Betaproteobacteria</taxon>
        <taxon>Burkholderiales</taxon>
        <taxon>Burkholderiaceae</taxon>
        <taxon>Paraburkholderia</taxon>
    </lineage>
</organism>
<accession>A0ABW9ED67</accession>
<comment type="caution">
    <text evidence="2">The sequence shown here is derived from an EMBL/GenBank/DDBJ whole genome shotgun (WGS) entry which is preliminary data.</text>
</comment>
<name>A0ABW9ED67_9BURK</name>
<dbReference type="EMBL" id="JAQQCL010000007">
    <property type="protein sequence ID" value="MFM0716991.1"/>
    <property type="molecule type" value="Genomic_DNA"/>
</dbReference>
<reference evidence="2 3" key="1">
    <citation type="journal article" date="2024" name="Chem. Sci.">
        <title>Discovery of megapolipeptins by genome mining of a Burkholderiales bacteria collection.</title>
        <authorList>
            <person name="Paulo B.S."/>
            <person name="Recchia M.J.J."/>
            <person name="Lee S."/>
            <person name="Fergusson C.H."/>
            <person name="Romanowski S.B."/>
            <person name="Hernandez A."/>
            <person name="Krull N."/>
            <person name="Liu D.Y."/>
            <person name="Cavanagh H."/>
            <person name="Bos A."/>
            <person name="Gray C.A."/>
            <person name="Murphy B.T."/>
            <person name="Linington R.G."/>
            <person name="Eustaquio A.S."/>
        </authorList>
    </citation>
    <scope>NUCLEOTIDE SEQUENCE [LARGE SCALE GENOMIC DNA]</scope>
    <source>
        <strain evidence="2 3">RL17-350-BIC-E</strain>
    </source>
</reference>
<feature type="compositionally biased region" description="Basic and acidic residues" evidence="1">
    <location>
        <begin position="53"/>
        <end position="62"/>
    </location>
</feature>
<sequence>MANPLSRAAGVGYGRRVGALPESAFAWLHVATSVRTDRKALQSMSQSVVMDDVAGREPDNGE</sequence>
<keyword evidence="3" id="KW-1185">Reference proteome</keyword>
<gene>
    <name evidence="2" type="ORF">PQQ73_11695</name>
</gene>
<dbReference type="RefSeq" id="WP_408142517.1">
    <property type="nucleotide sequence ID" value="NZ_JAQQCJ010000006.1"/>
</dbReference>
<proteinExistence type="predicted"/>
<evidence type="ECO:0000313" key="2">
    <source>
        <dbReference type="EMBL" id="MFM0716991.1"/>
    </source>
</evidence>
<evidence type="ECO:0000256" key="1">
    <source>
        <dbReference type="SAM" id="MobiDB-lite"/>
    </source>
</evidence>
<protein>
    <submittedName>
        <fullName evidence="2">Uncharacterized protein</fullName>
    </submittedName>
</protein>
<feature type="region of interest" description="Disordered" evidence="1">
    <location>
        <begin position="42"/>
        <end position="62"/>
    </location>
</feature>
<evidence type="ECO:0000313" key="3">
    <source>
        <dbReference type="Proteomes" id="UP001629392"/>
    </source>
</evidence>
<dbReference type="Proteomes" id="UP001629392">
    <property type="component" value="Unassembled WGS sequence"/>
</dbReference>